<dbReference type="EMBL" id="AP022612">
    <property type="protein sequence ID" value="BBZ32806.1"/>
    <property type="molecule type" value="Genomic_DNA"/>
</dbReference>
<reference evidence="1" key="1">
    <citation type="journal article" date="2019" name="Emerg. Microbes Infect.">
        <title>Comprehensive subspecies identification of 175 nontuberculous mycobacteria species based on 7547 genomic profiles.</title>
        <authorList>
            <person name="Matsumoto Y."/>
            <person name="Kinjo T."/>
            <person name="Motooka D."/>
            <person name="Nabeya D."/>
            <person name="Jung N."/>
            <person name="Uechi K."/>
            <person name="Horii T."/>
            <person name="Iida T."/>
            <person name="Fujita J."/>
            <person name="Nakamura S."/>
        </authorList>
    </citation>
    <scope>NUCLEOTIDE SEQUENCE [LARGE SCALE GENOMIC DNA]</scope>
    <source>
        <strain evidence="1">JCM 13671</strain>
    </source>
</reference>
<dbReference type="AlphaFoldDB" id="A0A7I7XU46"/>
<proteinExistence type="predicted"/>
<dbReference type="RefSeq" id="WP_085153203.1">
    <property type="nucleotide sequence ID" value="NZ_AP022612.1"/>
</dbReference>
<reference evidence="1" key="2">
    <citation type="submission" date="2020-02" db="EMBL/GenBank/DDBJ databases">
        <authorList>
            <person name="Matsumoto Y."/>
            <person name="Motooka D."/>
            <person name="Nakamura S."/>
        </authorList>
    </citation>
    <scope>NUCLEOTIDE SEQUENCE</scope>
    <source>
        <strain evidence="1">JCM 13671</strain>
    </source>
</reference>
<evidence type="ECO:0000313" key="2">
    <source>
        <dbReference type="Proteomes" id="UP000466931"/>
    </source>
</evidence>
<dbReference type="OrthoDB" id="4721577at2"/>
<evidence type="ECO:0000313" key="1">
    <source>
        <dbReference type="EMBL" id="BBZ32806.1"/>
    </source>
</evidence>
<accession>A0A7I7XU46</accession>
<dbReference type="Proteomes" id="UP000466931">
    <property type="component" value="Chromosome"/>
</dbReference>
<keyword evidence="2" id="KW-1185">Reference proteome</keyword>
<sequence>MTAHAAGGRDNTVLVAKLGLVGAIGAALITAVPQLTNLFSSDDDGHLPIPAQIEWSPFGQVKDIWASGQDINISGVAAEDVERLVVTIGPRPSGGKDWVAEATLKDGEWKAVVPTDAALPQNARLTVNYWIPDTARGAAPMTFRLDPPTPAPPSLPADPVECAALYGADACFTGPGWQQPSVYQSG</sequence>
<protein>
    <submittedName>
        <fullName evidence="1">Uncharacterized protein</fullName>
    </submittedName>
</protein>
<name>A0A7I7XU46_9MYCO</name>
<gene>
    <name evidence="1" type="ORF">MCNF_14110</name>
</gene>
<organism evidence="1 2">
    <name type="scientific">Mycolicibacterium confluentis</name>
    <dbReference type="NCBI Taxonomy" id="28047"/>
    <lineage>
        <taxon>Bacteria</taxon>
        <taxon>Bacillati</taxon>
        <taxon>Actinomycetota</taxon>
        <taxon>Actinomycetes</taxon>
        <taxon>Mycobacteriales</taxon>
        <taxon>Mycobacteriaceae</taxon>
        <taxon>Mycolicibacterium</taxon>
    </lineage>
</organism>